<dbReference type="GO" id="GO:0008146">
    <property type="term" value="F:sulfotransferase activity"/>
    <property type="evidence" value="ECO:0007669"/>
    <property type="project" value="InterPro"/>
</dbReference>
<evidence type="ECO:0000313" key="8">
    <source>
        <dbReference type="EMBL" id="WND03220.1"/>
    </source>
</evidence>
<evidence type="ECO:0000256" key="2">
    <source>
        <dbReference type="ARBA" id="ARBA00022679"/>
    </source>
</evidence>
<evidence type="ECO:0000256" key="3">
    <source>
        <dbReference type="ARBA" id="ARBA00022692"/>
    </source>
</evidence>
<dbReference type="InterPro" id="IPR027417">
    <property type="entry name" value="P-loop_NTPase"/>
</dbReference>
<dbReference type="GO" id="GO:0016051">
    <property type="term" value="P:carbohydrate biosynthetic process"/>
    <property type="evidence" value="ECO:0007669"/>
    <property type="project" value="InterPro"/>
</dbReference>
<dbReference type="AlphaFoldDB" id="A0AA52EI50"/>
<dbReference type="InterPro" id="IPR018011">
    <property type="entry name" value="Carb_sulfotrans_8-10"/>
</dbReference>
<keyword evidence="3" id="KW-0812">Transmembrane</keyword>
<dbReference type="RefSeq" id="WP_310799069.1">
    <property type="nucleotide sequence ID" value="NZ_CP123872.1"/>
</dbReference>
<dbReference type="PANTHER" id="PTHR12137:SF54">
    <property type="entry name" value="CARBOHYDRATE SULFOTRANSFERASE"/>
    <property type="match status" value="1"/>
</dbReference>
<dbReference type="Proteomes" id="UP001268683">
    <property type="component" value="Chromosome"/>
</dbReference>
<reference evidence="8" key="1">
    <citation type="submission" date="2023-04" db="EMBL/GenBank/DDBJ databases">
        <title>Complete genome sequence of Temperatibacter marinus.</title>
        <authorList>
            <person name="Rong J.-C."/>
            <person name="Yi M.-L."/>
            <person name="Zhao Q."/>
        </authorList>
    </citation>
    <scope>NUCLEOTIDE SEQUENCE</scope>
    <source>
        <strain evidence="8">NBRC 110045</strain>
    </source>
</reference>
<sequence>MLIKNAYIDRVHKILFFWSPKVACTSIANWFLWQVLSESTRATLDLSISSDARVLLKEHMFLLDSRDLKRQDLSDYKKIAFVRNPYDRAVSAFCNKFIFNREKFLTTFDDLEEFAQDIYTLTADRSKAYAGLSFLQFLENVKNQIAAGHPVDHHWAPQQRVSICAAQYDYIFPIEEMAKANHMINDLIGKETEIKNFNKMTYAEQEGLFDGPVSQLSSLEIAMKGVTPDKKYFLNSETKNLIVEIYKNDFIDLGYPY</sequence>
<accession>A0AA52EI50</accession>
<keyword evidence="7" id="KW-0325">Glycoprotein</keyword>
<dbReference type="SUPFAM" id="SSF52540">
    <property type="entry name" value="P-loop containing nucleoside triphosphate hydrolases"/>
    <property type="match status" value="1"/>
</dbReference>
<dbReference type="InterPro" id="IPR005331">
    <property type="entry name" value="Sulfotransferase"/>
</dbReference>
<evidence type="ECO:0000256" key="4">
    <source>
        <dbReference type="ARBA" id="ARBA00022989"/>
    </source>
</evidence>
<keyword evidence="5" id="KW-0333">Golgi apparatus</keyword>
<dbReference type="KEGG" id="tmk:QGN29_02410"/>
<evidence type="ECO:0000256" key="7">
    <source>
        <dbReference type="ARBA" id="ARBA00023180"/>
    </source>
</evidence>
<comment type="subcellular location">
    <subcellularLocation>
        <location evidence="1">Golgi apparatus membrane</location>
        <topology evidence="1">Single-pass type II membrane protein</topology>
    </subcellularLocation>
</comment>
<evidence type="ECO:0000256" key="6">
    <source>
        <dbReference type="ARBA" id="ARBA00023136"/>
    </source>
</evidence>
<organism evidence="8 9">
    <name type="scientific">Temperatibacter marinus</name>
    <dbReference type="NCBI Taxonomy" id="1456591"/>
    <lineage>
        <taxon>Bacteria</taxon>
        <taxon>Pseudomonadati</taxon>
        <taxon>Pseudomonadota</taxon>
        <taxon>Alphaproteobacteria</taxon>
        <taxon>Kordiimonadales</taxon>
        <taxon>Temperatibacteraceae</taxon>
        <taxon>Temperatibacter</taxon>
    </lineage>
</organism>
<name>A0AA52EI50_9PROT</name>
<keyword evidence="2" id="KW-0808">Transferase</keyword>
<dbReference type="Pfam" id="PF03567">
    <property type="entry name" value="Sulfotransfer_2"/>
    <property type="match status" value="1"/>
</dbReference>
<evidence type="ECO:0000256" key="5">
    <source>
        <dbReference type="ARBA" id="ARBA00023034"/>
    </source>
</evidence>
<dbReference type="EMBL" id="CP123872">
    <property type="protein sequence ID" value="WND03220.1"/>
    <property type="molecule type" value="Genomic_DNA"/>
</dbReference>
<protein>
    <submittedName>
        <fullName evidence="8">Sulfotransferase family 2 domain-containing protein</fullName>
    </submittedName>
</protein>
<dbReference type="PANTHER" id="PTHR12137">
    <property type="entry name" value="CARBOHYDRATE SULFOTRANSFERASE"/>
    <property type="match status" value="1"/>
</dbReference>
<dbReference type="GO" id="GO:0016020">
    <property type="term" value="C:membrane"/>
    <property type="evidence" value="ECO:0007669"/>
    <property type="project" value="InterPro"/>
</dbReference>
<evidence type="ECO:0000256" key="1">
    <source>
        <dbReference type="ARBA" id="ARBA00004323"/>
    </source>
</evidence>
<gene>
    <name evidence="8" type="ORF">QGN29_02410</name>
</gene>
<keyword evidence="4" id="KW-1133">Transmembrane helix</keyword>
<evidence type="ECO:0000313" key="9">
    <source>
        <dbReference type="Proteomes" id="UP001268683"/>
    </source>
</evidence>
<proteinExistence type="predicted"/>
<keyword evidence="6" id="KW-0472">Membrane</keyword>
<keyword evidence="9" id="KW-1185">Reference proteome</keyword>